<sequence length="127" mass="14085">MTQKAASASFETLTPAQVKHRMSMLETFNFRAMTNALVYAQHFGMIYRAASAAESKSGLSRDRMREVIVALKGIAAECQASAELDCKCMDYAFHLGPDDIDEFQKKMAEASAMETDQQLTTASRKMT</sequence>
<evidence type="ECO:0000313" key="1">
    <source>
        <dbReference type="EMBL" id="CAE6958511.1"/>
    </source>
</evidence>
<proteinExistence type="predicted"/>
<organism evidence="1 2">
    <name type="scientific">Paraburkholderia domus</name>
    <dbReference type="NCBI Taxonomy" id="2793075"/>
    <lineage>
        <taxon>Bacteria</taxon>
        <taxon>Pseudomonadati</taxon>
        <taxon>Pseudomonadota</taxon>
        <taxon>Betaproteobacteria</taxon>
        <taxon>Burkholderiales</taxon>
        <taxon>Burkholderiaceae</taxon>
        <taxon>Paraburkholderia</taxon>
    </lineage>
</organism>
<dbReference type="AlphaFoldDB" id="A0A9N8N6I7"/>
<dbReference type="Proteomes" id="UP000675121">
    <property type="component" value="Unassembled WGS sequence"/>
</dbReference>
<evidence type="ECO:0000313" key="2">
    <source>
        <dbReference type="Proteomes" id="UP000675121"/>
    </source>
</evidence>
<accession>A0A9N8N6I7</accession>
<reference evidence="1" key="1">
    <citation type="submission" date="2021-02" db="EMBL/GenBank/DDBJ databases">
        <authorList>
            <person name="Vanwijnsberghe S."/>
        </authorList>
    </citation>
    <scope>NUCLEOTIDE SEQUENCE</scope>
    <source>
        <strain evidence="1">R-70211</strain>
    </source>
</reference>
<dbReference type="EMBL" id="CAJNAS010000029">
    <property type="protein sequence ID" value="CAE6958511.1"/>
    <property type="molecule type" value="Genomic_DNA"/>
</dbReference>
<gene>
    <name evidence="1" type="ORF">R70211_06761</name>
</gene>
<keyword evidence="2" id="KW-1185">Reference proteome</keyword>
<name>A0A9N8N6I7_9BURK</name>
<comment type="caution">
    <text evidence="1">The sequence shown here is derived from an EMBL/GenBank/DDBJ whole genome shotgun (WGS) entry which is preliminary data.</text>
</comment>
<protein>
    <submittedName>
        <fullName evidence="1">Uncharacterized protein</fullName>
    </submittedName>
</protein>
<dbReference type="RefSeq" id="WP_201138558.1">
    <property type="nucleotide sequence ID" value="NZ_CAJNAS010000029.1"/>
</dbReference>